<dbReference type="AlphaFoldDB" id="A0A9Q3CUJ1"/>
<comment type="caution">
    <text evidence="1">The sequence shown here is derived from an EMBL/GenBank/DDBJ whole genome shotgun (WGS) entry which is preliminary data.</text>
</comment>
<evidence type="ECO:0000313" key="2">
    <source>
        <dbReference type="Proteomes" id="UP000765509"/>
    </source>
</evidence>
<protein>
    <submittedName>
        <fullName evidence="1">Uncharacterized protein</fullName>
    </submittedName>
</protein>
<sequence length="218" mass="24455">MSKKKKPTGKILGNMIKIQEPRRPWEIVHMDWVTGLPPGGDRSYNHQGKSHINRWKSTSHCTACYPPVWHEKTSTPLPGHLTLELAPASLPNPLRCLACLRARTPLQMRLRHCPPISTLTTPYAYTPLPLTIFTLLQCPHHSLRFRTPASSSPQLTILTLLRGPQVMPPMRPSPPPNPICHLPSLCSHGALKICLPHHPQPPLCLILSPPLTILMLRY</sequence>
<dbReference type="EMBL" id="AVOT02010410">
    <property type="protein sequence ID" value="MBW0490102.1"/>
    <property type="molecule type" value="Genomic_DNA"/>
</dbReference>
<organism evidence="1 2">
    <name type="scientific">Austropuccinia psidii MF-1</name>
    <dbReference type="NCBI Taxonomy" id="1389203"/>
    <lineage>
        <taxon>Eukaryota</taxon>
        <taxon>Fungi</taxon>
        <taxon>Dikarya</taxon>
        <taxon>Basidiomycota</taxon>
        <taxon>Pucciniomycotina</taxon>
        <taxon>Pucciniomycetes</taxon>
        <taxon>Pucciniales</taxon>
        <taxon>Sphaerophragmiaceae</taxon>
        <taxon>Austropuccinia</taxon>
    </lineage>
</organism>
<dbReference type="Proteomes" id="UP000765509">
    <property type="component" value="Unassembled WGS sequence"/>
</dbReference>
<gene>
    <name evidence="1" type="ORF">O181_029817</name>
</gene>
<evidence type="ECO:0000313" key="1">
    <source>
        <dbReference type="EMBL" id="MBW0490102.1"/>
    </source>
</evidence>
<reference evidence="1" key="1">
    <citation type="submission" date="2021-03" db="EMBL/GenBank/DDBJ databases">
        <title>Draft genome sequence of rust myrtle Austropuccinia psidii MF-1, a brazilian biotype.</title>
        <authorList>
            <person name="Quecine M.C."/>
            <person name="Pachon D.M.R."/>
            <person name="Bonatelli M.L."/>
            <person name="Correr F.H."/>
            <person name="Franceschini L.M."/>
            <person name="Leite T.F."/>
            <person name="Margarido G.R.A."/>
            <person name="Almeida C.A."/>
            <person name="Ferrarezi J.A."/>
            <person name="Labate C.A."/>
        </authorList>
    </citation>
    <scope>NUCLEOTIDE SEQUENCE</scope>
    <source>
        <strain evidence="1">MF-1</strain>
    </source>
</reference>
<proteinExistence type="predicted"/>
<name>A0A9Q3CUJ1_9BASI</name>
<keyword evidence="2" id="KW-1185">Reference proteome</keyword>
<accession>A0A9Q3CUJ1</accession>